<reference evidence="1" key="3">
    <citation type="submission" date="2025-07" db="EMBL/GenBank/DDBJ databases">
        <authorList>
            <consortium name="NCBI Genome Project"/>
        </authorList>
    </citation>
    <scope>NUCLEOTIDE SEQUENCE</scope>
    <source>
        <strain evidence="1">CBS432</strain>
    </source>
</reference>
<organism evidence="1">
    <name type="scientific">Saccharomyces paradoxus</name>
    <name type="common">Yeast</name>
    <name type="synonym">Saccharomyces douglasii</name>
    <dbReference type="NCBI Taxonomy" id="27291"/>
    <lineage>
        <taxon>Eukaryota</taxon>
        <taxon>Fungi</taxon>
        <taxon>Dikarya</taxon>
        <taxon>Ascomycota</taxon>
        <taxon>Saccharomycotina</taxon>
        <taxon>Saccharomycetes</taxon>
        <taxon>Saccharomycetales</taxon>
        <taxon>Saccharomycetaceae</taxon>
        <taxon>Saccharomyces</taxon>
    </lineage>
</organism>
<gene>
    <name evidence="1" type="primary">MIM2</name>
    <name evidence="1" type="ORF">SPAR_L01530</name>
</gene>
<dbReference type="PANTHER" id="PTHR28230">
    <property type="entry name" value="CHROMOSOME 1, WHOLE GENOME SHOTGUN SEQUENCE"/>
    <property type="match status" value="1"/>
</dbReference>
<protein>
    <submittedName>
        <fullName evidence="1">Mim2p</fullName>
    </submittedName>
</protein>
<reference evidence="1" key="2">
    <citation type="submission" date="2020-01" db="EMBL/GenBank/DDBJ databases">
        <title>Population-level Yeast Reference Genomes.</title>
        <authorList>
            <person name="Yue J.-X."/>
        </authorList>
    </citation>
    <scope>NUCLEOTIDE SEQUENCE</scope>
    <source>
        <strain evidence="1">CBS432</strain>
    </source>
</reference>
<proteinExistence type="predicted"/>
<dbReference type="GO" id="GO:0070096">
    <property type="term" value="P:mitochondrial outer membrane translocase complex assembly"/>
    <property type="evidence" value="ECO:0007669"/>
    <property type="project" value="InterPro"/>
</dbReference>
<dbReference type="GO" id="GO:0005741">
    <property type="term" value="C:mitochondrial outer membrane"/>
    <property type="evidence" value="ECO:0007669"/>
    <property type="project" value="TreeGrafter"/>
</dbReference>
<dbReference type="GO" id="GO:0045040">
    <property type="term" value="P:protein insertion into mitochondrial outer membrane"/>
    <property type="evidence" value="ECO:0007669"/>
    <property type="project" value="InterPro"/>
</dbReference>
<reference evidence="1" key="4">
    <citation type="submission" date="2025-08" db="UniProtKB">
        <authorList>
            <consortium name="RefSeq"/>
        </authorList>
    </citation>
    <scope>IDENTIFICATION</scope>
    <source>
        <strain evidence="1">CBS432</strain>
    </source>
</reference>
<name>A0A8B8UVT2_SACPA</name>
<sequence>MADMEDTSVILQGIDTISSLEGLEEDGYLSDEDTSLSNELADAQRQWEESLQQLSKLLNWVLLPLLGKYIGRRMAKTLWSRFIGHFV</sequence>
<dbReference type="RefSeq" id="XP_033767874.1">
    <property type="nucleotide sequence ID" value="XM_033911983.1"/>
</dbReference>
<dbReference type="Pfam" id="PF19117">
    <property type="entry name" value="Mim2"/>
    <property type="match status" value="1"/>
</dbReference>
<dbReference type="PANTHER" id="PTHR28230:SF1">
    <property type="entry name" value="MITOCHONDRIAL IMPORT PROTEIN 2"/>
    <property type="match status" value="1"/>
</dbReference>
<dbReference type="InterPro" id="IPR037652">
    <property type="entry name" value="Mim2"/>
</dbReference>
<reference evidence="1" key="1">
    <citation type="journal article" date="2017" name="Nat. Genet.">
        <title>Contrasting evolutionary genome dynamics between domesticated and wild yeasts.</title>
        <authorList>
            <person name="Yue J.X."/>
            <person name="Li J."/>
            <person name="Aigrain L."/>
            <person name="Hallin J."/>
            <person name="Persson K."/>
            <person name="Oliver K."/>
            <person name="Bergstrom A."/>
            <person name="Coupland P."/>
            <person name="Warringer J."/>
            <person name="Lagomarsino M.C."/>
            <person name="Fischer G."/>
            <person name="Durbin R."/>
            <person name="Liti G."/>
        </authorList>
    </citation>
    <scope>NUCLEOTIDE SEQUENCE</scope>
    <source>
        <strain evidence="1">CBS432</strain>
    </source>
</reference>
<dbReference type="OrthoDB" id="5555533at2759"/>
<dbReference type="KEGG" id="spao:SPAR_L01530"/>
<accession>A0A8B8UVT2</accession>
<dbReference type="VEuPathDB" id="FungiDB:SPAR_L01530"/>
<dbReference type="GeneID" id="54632243"/>
<dbReference type="AlphaFoldDB" id="A0A8B8UVT2"/>
<evidence type="ECO:0000313" key="1">
    <source>
        <dbReference type="RefSeq" id="XP_033767874.1"/>
    </source>
</evidence>